<reference evidence="1 2" key="1">
    <citation type="submission" date="2017-09" db="EMBL/GenBank/DDBJ databases">
        <title>Draft Genomes of 144 Listeria Monocytogenes isolates from foods.</title>
        <authorList>
            <person name="Wu C.H."/>
            <person name="Ng J."/>
            <person name="Kiang D."/>
            <person name="Chen C.-Y."/>
            <person name="Frink S."/>
            <person name="Lafrades M."/>
            <person name="Morales C."/>
            <person name="Park P."/>
            <person name="Zwick M."/>
        </authorList>
    </citation>
    <scope>NUCLEOTIDE SEQUENCE [LARGE SCALE GENOMIC DNA]</scope>
    <source>
        <strain evidence="1 2">CDPHFDLB-F14M01633.75-2</strain>
    </source>
</reference>
<organism evidence="1 2">
    <name type="scientific">Listeria welshimeri</name>
    <dbReference type="NCBI Taxonomy" id="1643"/>
    <lineage>
        <taxon>Bacteria</taxon>
        <taxon>Bacillati</taxon>
        <taxon>Bacillota</taxon>
        <taxon>Bacilli</taxon>
        <taxon>Bacillales</taxon>
        <taxon>Listeriaceae</taxon>
        <taxon>Listeria</taxon>
    </lineage>
</organism>
<dbReference type="EMBL" id="NYPG01000002">
    <property type="protein sequence ID" value="PDK41900.1"/>
    <property type="molecule type" value="Genomic_DNA"/>
</dbReference>
<dbReference type="RefSeq" id="WP_097349926.1">
    <property type="nucleotide sequence ID" value="NZ_CP151430.1"/>
</dbReference>
<protein>
    <submittedName>
        <fullName evidence="1">Phenylalanine racemase</fullName>
    </submittedName>
</protein>
<sequence>MSKQEFNQLTELEKLFIMKEWENKIVFESTIVRNAVLNAEQNMNRKKNSRFIELHKKRQQKMDRNYTTNALEVILANEELEGKLWVDQIYNANGLRKPRK</sequence>
<keyword evidence="2" id="KW-1185">Reference proteome</keyword>
<proteinExistence type="predicted"/>
<gene>
    <name evidence="1" type="ORF">AFZ32_03985</name>
</gene>
<evidence type="ECO:0000313" key="2">
    <source>
        <dbReference type="Proteomes" id="UP000219632"/>
    </source>
</evidence>
<evidence type="ECO:0000313" key="1">
    <source>
        <dbReference type="EMBL" id="PDK41900.1"/>
    </source>
</evidence>
<dbReference type="Proteomes" id="UP000219632">
    <property type="component" value="Unassembled WGS sequence"/>
</dbReference>
<comment type="caution">
    <text evidence="1">The sequence shown here is derived from an EMBL/GenBank/DDBJ whole genome shotgun (WGS) entry which is preliminary data.</text>
</comment>
<name>A0ABX4IF41_LISWE</name>
<accession>A0ABX4IF41</accession>